<keyword evidence="1" id="KW-0812">Transmembrane</keyword>
<feature type="transmembrane region" description="Helical" evidence="1">
    <location>
        <begin position="6"/>
        <end position="26"/>
    </location>
</feature>
<dbReference type="Proteomes" id="UP000284731">
    <property type="component" value="Unassembled WGS sequence"/>
</dbReference>
<comment type="caution">
    <text evidence="2">The sequence shown here is derived from an EMBL/GenBank/DDBJ whole genome shotgun (WGS) entry which is preliminary data.</text>
</comment>
<evidence type="ECO:0000313" key="3">
    <source>
        <dbReference type="Proteomes" id="UP000284731"/>
    </source>
</evidence>
<sequence>MKTLAILTLAVGILCLIGTIVLVIRLKIFGKSIFEMQASLDCDEFTITEQGSYAIWFRVPIGRFSYPRLNIVVNEAETGREIPVNRTTFKVKRRSFSYYDRQYFWFDAEPGNYLMSIQRNTDLENAPLIDGLFKMNEQQLDCCSVFITKRVNPTMIVVGIVVIIMSMNAIVFSILMISGVF</sequence>
<evidence type="ECO:0000313" key="2">
    <source>
        <dbReference type="EMBL" id="RGT54942.1"/>
    </source>
</evidence>
<dbReference type="AlphaFoldDB" id="A0A412PCM3"/>
<organism evidence="2 3">
    <name type="scientific">Solobacterium moorei</name>
    <dbReference type="NCBI Taxonomy" id="102148"/>
    <lineage>
        <taxon>Bacteria</taxon>
        <taxon>Bacillati</taxon>
        <taxon>Bacillota</taxon>
        <taxon>Erysipelotrichia</taxon>
        <taxon>Erysipelotrichales</taxon>
        <taxon>Erysipelotrichaceae</taxon>
        <taxon>Solobacterium</taxon>
    </lineage>
</organism>
<dbReference type="RefSeq" id="WP_118765000.1">
    <property type="nucleotide sequence ID" value="NZ_CABJCF010000003.1"/>
</dbReference>
<gene>
    <name evidence="2" type="ORF">DWX20_07165</name>
</gene>
<dbReference type="EMBL" id="QRWX01000003">
    <property type="protein sequence ID" value="RGT54942.1"/>
    <property type="molecule type" value="Genomic_DNA"/>
</dbReference>
<reference evidence="2 3" key="1">
    <citation type="submission" date="2018-08" db="EMBL/GenBank/DDBJ databases">
        <title>A genome reference for cultivated species of the human gut microbiota.</title>
        <authorList>
            <person name="Zou Y."/>
            <person name="Xue W."/>
            <person name="Luo G."/>
        </authorList>
    </citation>
    <scope>NUCLEOTIDE SEQUENCE [LARGE SCALE GENOMIC DNA]</scope>
    <source>
        <strain evidence="2 3">AF18-46</strain>
    </source>
</reference>
<feature type="transmembrane region" description="Helical" evidence="1">
    <location>
        <begin position="156"/>
        <end position="177"/>
    </location>
</feature>
<evidence type="ECO:0000256" key="1">
    <source>
        <dbReference type="SAM" id="Phobius"/>
    </source>
</evidence>
<accession>A0A412PCM3</accession>
<proteinExistence type="predicted"/>
<keyword evidence="1" id="KW-0472">Membrane</keyword>
<name>A0A412PCM3_9FIRM</name>
<protein>
    <submittedName>
        <fullName evidence="2">Uncharacterized protein</fullName>
    </submittedName>
</protein>
<keyword evidence="1" id="KW-1133">Transmembrane helix</keyword>